<feature type="domain" description="Glycosyltransferase RgtA/B/C/D-like" evidence="10">
    <location>
        <begin position="94"/>
        <end position="242"/>
    </location>
</feature>
<feature type="transmembrane region" description="Helical" evidence="9">
    <location>
        <begin position="234"/>
        <end position="253"/>
    </location>
</feature>
<evidence type="ECO:0000256" key="7">
    <source>
        <dbReference type="ARBA" id="ARBA00023136"/>
    </source>
</evidence>
<comment type="subcellular location">
    <subcellularLocation>
        <location evidence="1">Cell membrane</location>
        <topology evidence="1">Multi-pass membrane protein</topology>
    </subcellularLocation>
</comment>
<keyword evidence="5 9" id="KW-0812">Transmembrane</keyword>
<feature type="transmembrane region" description="Helical" evidence="9">
    <location>
        <begin position="273"/>
        <end position="293"/>
    </location>
</feature>
<dbReference type="Proteomes" id="UP001589894">
    <property type="component" value="Unassembled WGS sequence"/>
</dbReference>
<evidence type="ECO:0000256" key="6">
    <source>
        <dbReference type="ARBA" id="ARBA00022989"/>
    </source>
</evidence>
<evidence type="ECO:0000313" key="11">
    <source>
        <dbReference type="EMBL" id="MFC0564786.1"/>
    </source>
</evidence>
<keyword evidence="2" id="KW-1003">Cell membrane</keyword>
<evidence type="ECO:0000256" key="1">
    <source>
        <dbReference type="ARBA" id="ARBA00004651"/>
    </source>
</evidence>
<keyword evidence="6 9" id="KW-1133">Transmembrane helix</keyword>
<keyword evidence="3 11" id="KW-0328">Glycosyltransferase</keyword>
<sequence>MASPEAPADEADEAEAASPAGSGRGIAAGRGQRTAQLVGWGAPAVVSVVLGLWRLTGPALWADELATWGAVRISWSQLWQLSGSVDVVLYPYYALMKAYTALVGTSTVAMRLPSVVAIAVATLAVTALGRRIEGPWLGLLAGLIFAVLPVTSRYAQEARSYSLVMCGSAVAVLCLIRLLEDPGRRRLAAYAVAVTAVGLLHPLNGLLMVAGHAAAVGWWQVEHRRTGWRTSLRWLAAAGVGMSPAVVLGALGARQSAQISWIKLVDLAALHVFLDRLFFSAAVGGFLLALAIVGARRKLAYLCLAGAAFVPIALLLAVGTQIAVWRASYVVAALPAMAVLAGSALSRLARPHAIAALCLVAVLGYPAQIMIRSEAGHSQASTRIANVIGPRYRPGDVVVFPDTHYSIPWSPRDIYERYLPAPRPPDVLQVAPQRTDGRFLARECPDASCLGTPPRIWVVRADNSTDPLKDMAGGKRQRIGRDYRPVQRWQYSLLGITLMERSGPHEAGH</sequence>
<dbReference type="PANTHER" id="PTHR33908">
    <property type="entry name" value="MANNOSYLTRANSFERASE YKCB-RELATED"/>
    <property type="match status" value="1"/>
</dbReference>
<evidence type="ECO:0000256" key="5">
    <source>
        <dbReference type="ARBA" id="ARBA00022692"/>
    </source>
</evidence>
<reference evidence="11 12" key="1">
    <citation type="submission" date="2024-09" db="EMBL/GenBank/DDBJ databases">
        <authorList>
            <person name="Sun Q."/>
            <person name="Mori K."/>
        </authorList>
    </citation>
    <scope>NUCLEOTIDE SEQUENCE [LARGE SCALE GENOMIC DNA]</scope>
    <source>
        <strain evidence="11 12">TBRC 2205</strain>
    </source>
</reference>
<evidence type="ECO:0000256" key="4">
    <source>
        <dbReference type="ARBA" id="ARBA00022679"/>
    </source>
</evidence>
<feature type="transmembrane region" description="Helical" evidence="9">
    <location>
        <begin position="108"/>
        <end position="129"/>
    </location>
</feature>
<protein>
    <submittedName>
        <fullName evidence="11">Glycosyltransferase family 39 protein</fullName>
        <ecNumber evidence="11">2.4.-.-</ecNumber>
    </submittedName>
</protein>
<evidence type="ECO:0000256" key="8">
    <source>
        <dbReference type="SAM" id="MobiDB-lite"/>
    </source>
</evidence>
<name>A0ABV6NVS6_9ACTN</name>
<dbReference type="GO" id="GO:0016757">
    <property type="term" value="F:glycosyltransferase activity"/>
    <property type="evidence" value="ECO:0007669"/>
    <property type="project" value="UniProtKB-KW"/>
</dbReference>
<evidence type="ECO:0000313" key="12">
    <source>
        <dbReference type="Proteomes" id="UP001589894"/>
    </source>
</evidence>
<feature type="transmembrane region" description="Helical" evidence="9">
    <location>
        <begin position="187"/>
        <end position="214"/>
    </location>
</feature>
<feature type="transmembrane region" description="Helical" evidence="9">
    <location>
        <begin position="37"/>
        <end position="55"/>
    </location>
</feature>
<feature type="region of interest" description="Disordered" evidence="8">
    <location>
        <begin position="1"/>
        <end position="25"/>
    </location>
</feature>
<keyword evidence="4 11" id="KW-0808">Transferase</keyword>
<evidence type="ECO:0000256" key="9">
    <source>
        <dbReference type="SAM" id="Phobius"/>
    </source>
</evidence>
<feature type="transmembrane region" description="Helical" evidence="9">
    <location>
        <begin position="299"/>
        <end position="320"/>
    </location>
</feature>
<evidence type="ECO:0000256" key="2">
    <source>
        <dbReference type="ARBA" id="ARBA00022475"/>
    </source>
</evidence>
<dbReference type="InterPro" id="IPR050297">
    <property type="entry name" value="LipidA_mod_glycosyltrf_83"/>
</dbReference>
<dbReference type="InterPro" id="IPR038731">
    <property type="entry name" value="RgtA/B/C-like"/>
</dbReference>
<dbReference type="PANTHER" id="PTHR33908:SF11">
    <property type="entry name" value="MEMBRANE PROTEIN"/>
    <property type="match status" value="1"/>
</dbReference>
<accession>A0ABV6NVS6</accession>
<keyword evidence="12" id="KW-1185">Reference proteome</keyword>
<feature type="transmembrane region" description="Helical" evidence="9">
    <location>
        <begin position="352"/>
        <end position="371"/>
    </location>
</feature>
<keyword evidence="7 9" id="KW-0472">Membrane</keyword>
<feature type="transmembrane region" description="Helical" evidence="9">
    <location>
        <begin position="327"/>
        <end position="346"/>
    </location>
</feature>
<dbReference type="Pfam" id="PF13231">
    <property type="entry name" value="PMT_2"/>
    <property type="match status" value="1"/>
</dbReference>
<feature type="transmembrane region" description="Helical" evidence="9">
    <location>
        <begin position="136"/>
        <end position="155"/>
    </location>
</feature>
<organism evidence="11 12">
    <name type="scientific">Plantactinospora siamensis</name>
    <dbReference type="NCBI Taxonomy" id="555372"/>
    <lineage>
        <taxon>Bacteria</taxon>
        <taxon>Bacillati</taxon>
        <taxon>Actinomycetota</taxon>
        <taxon>Actinomycetes</taxon>
        <taxon>Micromonosporales</taxon>
        <taxon>Micromonosporaceae</taxon>
        <taxon>Plantactinospora</taxon>
    </lineage>
</organism>
<comment type="caution">
    <text evidence="11">The sequence shown here is derived from an EMBL/GenBank/DDBJ whole genome shotgun (WGS) entry which is preliminary data.</text>
</comment>
<dbReference type="EMBL" id="JBHLUE010000008">
    <property type="protein sequence ID" value="MFC0564786.1"/>
    <property type="molecule type" value="Genomic_DNA"/>
</dbReference>
<evidence type="ECO:0000259" key="10">
    <source>
        <dbReference type="Pfam" id="PF13231"/>
    </source>
</evidence>
<proteinExistence type="predicted"/>
<dbReference type="RefSeq" id="WP_377338060.1">
    <property type="nucleotide sequence ID" value="NZ_JBHLUE010000008.1"/>
</dbReference>
<gene>
    <name evidence="11" type="ORF">ACFFHU_11655</name>
</gene>
<evidence type="ECO:0000256" key="3">
    <source>
        <dbReference type="ARBA" id="ARBA00022676"/>
    </source>
</evidence>
<dbReference type="EC" id="2.4.-.-" evidence="11"/>